<dbReference type="RefSeq" id="XP_030191900.1">
    <property type="nucleotide sequence ID" value="XM_030336040.1"/>
</dbReference>
<feature type="domain" description="TGF-beta family profile" evidence="17">
    <location>
        <begin position="480"/>
        <end position="592"/>
    </location>
</feature>
<keyword evidence="5" id="KW-0964">Secreted</keyword>
<keyword evidence="11" id="KW-0325">Glycoprotein</keyword>
<keyword evidence="8 13" id="KW-0339">Growth factor</keyword>
<dbReference type="Ensembl" id="ENSLCNT00005003098.1">
    <property type="protein sequence ID" value="ENSLCNP00005002695.1"/>
    <property type="gene ID" value="ENSLCNG00005001936.1"/>
</dbReference>
<feature type="signal peptide" evidence="16">
    <location>
        <begin position="1"/>
        <end position="21"/>
    </location>
</feature>
<dbReference type="InterPro" id="IPR001839">
    <property type="entry name" value="TGF-b_C"/>
</dbReference>
<protein>
    <recommendedName>
        <fullName evidence="4 13">Muellerian-inhibiting factor</fullName>
    </recommendedName>
</protein>
<reference evidence="18" key="1">
    <citation type="submission" date="2025-08" db="UniProtKB">
        <authorList>
            <consortium name="Ensembl"/>
        </authorList>
    </citation>
    <scope>IDENTIFICATION</scope>
</reference>
<evidence type="ECO:0000256" key="5">
    <source>
        <dbReference type="ARBA" id="ARBA00022525"/>
    </source>
</evidence>
<dbReference type="GO" id="GO:0007506">
    <property type="term" value="P:gonadal mesoderm development"/>
    <property type="evidence" value="ECO:0007669"/>
    <property type="project" value="UniProtKB-UniRule"/>
</dbReference>
<evidence type="ECO:0000313" key="19">
    <source>
        <dbReference type="Proteomes" id="UP000472241"/>
    </source>
</evidence>
<dbReference type="InterPro" id="IPR017948">
    <property type="entry name" value="TGFb_CS"/>
</dbReference>
<keyword evidence="10" id="KW-1015">Disulfide bond</keyword>
<dbReference type="InterPro" id="IPR021203">
    <property type="entry name" value="Muellerian-inhibiting_factor"/>
</dbReference>
<evidence type="ECO:0000256" key="15">
    <source>
        <dbReference type="SAM" id="MobiDB-lite"/>
    </source>
</evidence>
<comment type="similarity">
    <text evidence="2 13 14">Belongs to the TGF-beta family.</text>
</comment>
<dbReference type="InterPro" id="IPR029034">
    <property type="entry name" value="Cystine-knot_cytokine"/>
</dbReference>
<dbReference type="AlphaFoldDB" id="A0A667GUW7"/>
<evidence type="ECO:0000256" key="7">
    <source>
        <dbReference type="ARBA" id="ARBA00022782"/>
    </source>
</evidence>
<dbReference type="Pfam" id="PF00019">
    <property type="entry name" value="TGF_beta"/>
    <property type="match status" value="1"/>
</dbReference>
<accession>A0A667GUW7</accession>
<reference evidence="18" key="2">
    <citation type="submission" date="2025-09" db="UniProtKB">
        <authorList>
            <consortium name="Ensembl"/>
        </authorList>
    </citation>
    <scope>IDENTIFICATION</scope>
</reference>
<evidence type="ECO:0000256" key="4">
    <source>
        <dbReference type="ARBA" id="ARBA00020473"/>
    </source>
</evidence>
<feature type="region of interest" description="Disordered" evidence="15">
    <location>
        <begin position="270"/>
        <end position="299"/>
    </location>
</feature>
<dbReference type="GO" id="GO:0001655">
    <property type="term" value="P:urogenital system development"/>
    <property type="evidence" value="ECO:0007669"/>
    <property type="project" value="UniProtKB-UniRule"/>
</dbReference>
<dbReference type="SUPFAM" id="SSF57501">
    <property type="entry name" value="Cystine-knot cytokines"/>
    <property type="match status" value="1"/>
</dbReference>
<dbReference type="Gene3D" id="2.10.90.10">
    <property type="entry name" value="Cystine-knot cytokines"/>
    <property type="match status" value="1"/>
</dbReference>
<keyword evidence="6 16" id="KW-0732">Signal</keyword>
<evidence type="ECO:0000256" key="13">
    <source>
        <dbReference type="PIRNR" id="PIRNR037270"/>
    </source>
</evidence>
<sequence>MPGLLSPPALVLSVMGALLMAGDPGEEVSSAPAPPGGPATGTGGLIFHPDWDWQPPGSPQDPLCLVTLDRGGNGSGSPLRVVGALRGYEHAFLEAVRRARWGPHGLATFGVCTPRDRQAALFSLRQLQAWLGEPGGRRLVVLHLEEVTWEPTPSLKFQEPPPGGAGPLELAMLVLYPGPGPEVTVTGAGLPGTQSLCQSRDTRYLVLAVDHPEGAWRSPGLTLTLQPRRDGAPLSTAQLQELLFGPDPRCFTRMTPALLLLPGPAPAPLPARGLLDQVPLPPPRPSQEQAPKEPRSGADPFLETLTRLVRALRGPPAQASPPRLALDPGALAGFPQGLVNLSDPAAQERLLNGGDEPLLLLLLPPATPTAAAAAAAAGDPAPPRGPASAPWAAGLARRVAAELQAAAAELRGLPGLPPAATPLLARLLALCPGDSGDSGDSGAPGAPGGPGGPLRALLLLKALQGLRAEWRGREQGGPARAQRSAGAGAADGPCALRELSVDLRAERSVLIPETYQANNCQGACGWPQSDRNPRYGNHVVLLLKMQARGAALARPPCCVPTAYAGKLLISLSEERISAHHVPNMVATECGCR</sequence>
<dbReference type="GO" id="GO:0030154">
    <property type="term" value="P:cell differentiation"/>
    <property type="evidence" value="ECO:0007669"/>
    <property type="project" value="UniProtKB-KW"/>
</dbReference>
<evidence type="ECO:0000256" key="16">
    <source>
        <dbReference type="SAM" id="SignalP"/>
    </source>
</evidence>
<evidence type="ECO:0000313" key="18">
    <source>
        <dbReference type="Ensembl" id="ENSLCNP00005002695.1"/>
    </source>
</evidence>
<dbReference type="GO" id="GO:0001880">
    <property type="term" value="P:Mullerian duct regression"/>
    <property type="evidence" value="ECO:0007669"/>
    <property type="project" value="UniProtKB-UniRule"/>
</dbReference>
<dbReference type="GeneID" id="115528156"/>
<dbReference type="FunFam" id="2.10.90.10:FF:000033">
    <property type="entry name" value="Muellerian-inhibiting factor"/>
    <property type="match status" value="1"/>
</dbReference>
<evidence type="ECO:0000256" key="10">
    <source>
        <dbReference type="ARBA" id="ARBA00023157"/>
    </source>
</evidence>
<dbReference type="SMART" id="SM00204">
    <property type="entry name" value="TGFB"/>
    <property type="match status" value="1"/>
</dbReference>
<keyword evidence="19" id="KW-1185">Reference proteome</keyword>
<dbReference type="InterPro" id="IPR006799">
    <property type="entry name" value="AMH_N"/>
</dbReference>
<dbReference type="GO" id="GO:0008083">
    <property type="term" value="F:growth factor activity"/>
    <property type="evidence" value="ECO:0007669"/>
    <property type="project" value="UniProtKB-UniRule"/>
</dbReference>
<dbReference type="PANTHER" id="PTHR15009:SF4">
    <property type="entry name" value="MUELLERIAN-INHIBITING FACTOR"/>
    <property type="match status" value="1"/>
</dbReference>
<evidence type="ECO:0000256" key="8">
    <source>
        <dbReference type="ARBA" id="ARBA00023030"/>
    </source>
</evidence>
<dbReference type="PROSITE" id="PS00250">
    <property type="entry name" value="TGF_BETA_1"/>
    <property type="match status" value="1"/>
</dbReference>
<evidence type="ECO:0000256" key="11">
    <source>
        <dbReference type="ARBA" id="ARBA00023180"/>
    </source>
</evidence>
<feature type="chain" id="PRO_5025348364" description="Muellerian-inhibiting factor" evidence="16">
    <location>
        <begin position="22"/>
        <end position="592"/>
    </location>
</feature>
<evidence type="ECO:0000256" key="6">
    <source>
        <dbReference type="ARBA" id="ARBA00022729"/>
    </source>
</evidence>
<dbReference type="CDD" id="cd13757">
    <property type="entry name" value="TGF_beta_AMH"/>
    <property type="match status" value="1"/>
</dbReference>
<evidence type="ECO:0000256" key="9">
    <source>
        <dbReference type="ARBA" id="ARBA00023156"/>
    </source>
</evidence>
<evidence type="ECO:0000256" key="3">
    <source>
        <dbReference type="ARBA" id="ARBA00011748"/>
    </source>
</evidence>
<proteinExistence type="inferred from homology"/>
<dbReference type="GO" id="GO:0005615">
    <property type="term" value="C:extracellular space"/>
    <property type="evidence" value="ECO:0007669"/>
    <property type="project" value="UniProtKB-UniRule"/>
</dbReference>
<evidence type="ECO:0000256" key="1">
    <source>
        <dbReference type="ARBA" id="ARBA00004613"/>
    </source>
</evidence>
<evidence type="ECO:0000256" key="14">
    <source>
        <dbReference type="RuleBase" id="RU000354"/>
    </source>
</evidence>
<name>A0A667GUW7_LYNCA</name>
<dbReference type="Pfam" id="PF04709">
    <property type="entry name" value="AMH_N"/>
    <property type="match status" value="1"/>
</dbReference>
<dbReference type="PANTHER" id="PTHR15009">
    <property type="entry name" value="MUELLERIAN-INHIBITING FACTOR"/>
    <property type="match status" value="1"/>
</dbReference>
<comment type="function">
    <text evidence="12 13">Plays an important role in several reproductive functions. Induces Muellerian duct regression during male fetal sexual differentiation and plays a role in Leydig cell differentiation and function. In female acts as a negative regulator of the primordial to primary follicle transition and decreases FSH sensitivity of growing follicles. AMH signals by binding to a specific type-II receptor, AMHR2, that heterodimerizes with type-I receptors (ACVR1 and BMPR1A), and recruiting SMAD proteins that are translocated to the nucleus to regulate target gene expression.</text>
</comment>
<comment type="subunit">
    <text evidence="3 13">Homodimer; disulfide-linked.</text>
</comment>
<evidence type="ECO:0000259" key="17">
    <source>
        <dbReference type="PROSITE" id="PS51362"/>
    </source>
</evidence>
<keyword evidence="7 13" id="KW-0221">Differentiation</keyword>
<gene>
    <name evidence="18" type="primary">AMH</name>
</gene>
<dbReference type="Proteomes" id="UP000472241">
    <property type="component" value="Unplaced"/>
</dbReference>
<dbReference type="CTD" id="268"/>
<dbReference type="PIRSF" id="PIRSF037270">
    <property type="entry name" value="Muellerian-inhibiting_factor"/>
    <property type="match status" value="1"/>
</dbReference>
<comment type="subcellular location">
    <subcellularLocation>
        <location evidence="1 13">Secreted</location>
    </subcellularLocation>
</comment>
<dbReference type="PROSITE" id="PS51362">
    <property type="entry name" value="TGF_BETA_2"/>
    <property type="match status" value="1"/>
</dbReference>
<organism evidence="18 19">
    <name type="scientific">Lynx canadensis</name>
    <name type="common">Canada lynx</name>
    <name type="synonym">Felis canadensis</name>
    <dbReference type="NCBI Taxonomy" id="61383"/>
    <lineage>
        <taxon>Eukaryota</taxon>
        <taxon>Metazoa</taxon>
        <taxon>Chordata</taxon>
        <taxon>Craniata</taxon>
        <taxon>Vertebrata</taxon>
        <taxon>Euteleostomi</taxon>
        <taxon>Mammalia</taxon>
        <taxon>Eutheria</taxon>
        <taxon>Laurasiatheria</taxon>
        <taxon>Carnivora</taxon>
        <taxon>Feliformia</taxon>
        <taxon>Felidae</taxon>
        <taxon>Felinae</taxon>
        <taxon>Lynx</taxon>
    </lineage>
</organism>
<evidence type="ECO:0000256" key="2">
    <source>
        <dbReference type="ARBA" id="ARBA00006656"/>
    </source>
</evidence>
<keyword evidence="9 13" id="KW-0334">Gonadal differentiation</keyword>
<evidence type="ECO:0000256" key="12">
    <source>
        <dbReference type="ARBA" id="ARBA00053455"/>
    </source>
</evidence>